<feature type="domain" description="ABC transmembrane type-1" evidence="10">
    <location>
        <begin position="70"/>
        <end position="261"/>
    </location>
</feature>
<reference evidence="11 12" key="1">
    <citation type="journal article" date="2012" name="Stand. Genomic Sci.">
        <title>Complete genome sequence of the aerobic, heterotroph Marinithermus hydrothermalis type strain (T1(T)) from a deep-sea hydrothermal vent chimney.</title>
        <authorList>
            <person name="Copeland A."/>
            <person name="Gu W."/>
            <person name="Yasawong M."/>
            <person name="Lapidus A."/>
            <person name="Lucas S."/>
            <person name="Deshpande S."/>
            <person name="Pagani I."/>
            <person name="Tapia R."/>
            <person name="Cheng J.F."/>
            <person name="Goodwin L.A."/>
            <person name="Pitluck S."/>
            <person name="Liolios K."/>
            <person name="Ivanova N."/>
            <person name="Mavromatis K."/>
            <person name="Mikhailova N."/>
            <person name="Pati A."/>
            <person name="Chen A."/>
            <person name="Palaniappan K."/>
            <person name="Land M."/>
            <person name="Pan C."/>
            <person name="Brambilla E.M."/>
            <person name="Rohde M."/>
            <person name="Tindall B.J."/>
            <person name="Sikorski J."/>
            <person name="Goker M."/>
            <person name="Detter J.C."/>
            <person name="Bristow J."/>
            <person name="Eisen J.A."/>
            <person name="Markowitz V."/>
            <person name="Hugenholtz P."/>
            <person name="Kyrpides N.C."/>
            <person name="Klenk H.P."/>
            <person name="Woyke T."/>
        </authorList>
    </citation>
    <scope>NUCLEOTIDE SEQUENCE [LARGE SCALE GENOMIC DNA]</scope>
    <source>
        <strain evidence="12">DSM 14884 / JCM 11576 / T1</strain>
    </source>
</reference>
<gene>
    <name evidence="11" type="ordered locus">Marky_0938</name>
</gene>
<keyword evidence="7 9" id="KW-1133">Transmembrane helix</keyword>
<keyword evidence="12" id="KW-1185">Reference proteome</keyword>
<evidence type="ECO:0000313" key="12">
    <source>
        <dbReference type="Proteomes" id="UP000007030"/>
    </source>
</evidence>
<evidence type="ECO:0000256" key="1">
    <source>
        <dbReference type="ARBA" id="ARBA00004651"/>
    </source>
</evidence>
<dbReference type="Pfam" id="PF00528">
    <property type="entry name" value="BPD_transp_1"/>
    <property type="match status" value="1"/>
</dbReference>
<comment type="subcellular location">
    <subcellularLocation>
        <location evidence="1 9">Cell membrane</location>
        <topology evidence="1 9">Multi-pass membrane protein</topology>
    </subcellularLocation>
</comment>
<dbReference type="GO" id="GO:0005886">
    <property type="term" value="C:plasma membrane"/>
    <property type="evidence" value="ECO:0007669"/>
    <property type="project" value="UniProtKB-SubCell"/>
</dbReference>
<dbReference type="GO" id="GO:0015423">
    <property type="term" value="F:ABC-type maltose transporter activity"/>
    <property type="evidence" value="ECO:0007669"/>
    <property type="project" value="TreeGrafter"/>
</dbReference>
<evidence type="ECO:0000256" key="8">
    <source>
        <dbReference type="ARBA" id="ARBA00023136"/>
    </source>
</evidence>
<feature type="transmembrane region" description="Helical" evidence="9">
    <location>
        <begin position="64"/>
        <end position="93"/>
    </location>
</feature>
<dbReference type="eggNOG" id="COG0395">
    <property type="taxonomic scope" value="Bacteria"/>
</dbReference>
<dbReference type="PANTHER" id="PTHR32243">
    <property type="entry name" value="MALTOSE TRANSPORT SYSTEM PERMEASE-RELATED"/>
    <property type="match status" value="1"/>
</dbReference>
<dbReference type="AlphaFoldDB" id="F2NQF5"/>
<dbReference type="Gene3D" id="1.10.3720.10">
    <property type="entry name" value="MetI-like"/>
    <property type="match status" value="1"/>
</dbReference>
<dbReference type="PROSITE" id="PS50928">
    <property type="entry name" value="ABC_TM1"/>
    <property type="match status" value="1"/>
</dbReference>
<accession>F2NQF5</accession>
<dbReference type="InterPro" id="IPR035906">
    <property type="entry name" value="MetI-like_sf"/>
</dbReference>
<keyword evidence="3 9" id="KW-0813">Transport</keyword>
<dbReference type="OrthoDB" id="9794684at2"/>
<organism evidence="11 12">
    <name type="scientific">Marinithermus hydrothermalis (strain DSM 14884 / JCM 11576 / T1)</name>
    <dbReference type="NCBI Taxonomy" id="869210"/>
    <lineage>
        <taxon>Bacteria</taxon>
        <taxon>Thermotogati</taxon>
        <taxon>Deinococcota</taxon>
        <taxon>Deinococci</taxon>
        <taxon>Thermales</taxon>
        <taxon>Thermaceae</taxon>
        <taxon>Marinithermus</taxon>
    </lineage>
</organism>
<name>F2NQF5_MARHT</name>
<evidence type="ECO:0000256" key="5">
    <source>
        <dbReference type="ARBA" id="ARBA00022597"/>
    </source>
</evidence>
<dbReference type="Proteomes" id="UP000007030">
    <property type="component" value="Chromosome"/>
</dbReference>
<evidence type="ECO:0000256" key="2">
    <source>
        <dbReference type="ARBA" id="ARBA00009047"/>
    </source>
</evidence>
<evidence type="ECO:0000256" key="3">
    <source>
        <dbReference type="ARBA" id="ARBA00022448"/>
    </source>
</evidence>
<dbReference type="KEGG" id="mhd:Marky_0938"/>
<evidence type="ECO:0000256" key="6">
    <source>
        <dbReference type="ARBA" id="ARBA00022692"/>
    </source>
</evidence>
<dbReference type="PANTHER" id="PTHR32243:SF50">
    <property type="entry name" value="MALTOSE_MALTODEXTRIN TRANSPORT SYSTEM PERMEASE PROTEIN MALG"/>
    <property type="match status" value="1"/>
</dbReference>
<evidence type="ECO:0000256" key="7">
    <source>
        <dbReference type="ARBA" id="ARBA00022989"/>
    </source>
</evidence>
<dbReference type="STRING" id="869210.Marky_0938"/>
<sequence>MPLLPPRWRLVLLLLAALSLPIATGLLWLFLTASFERVHGLIPVEPLSLDNWRFLWEPSINGRPSIWIALGNSLLFAGTVAFIEVLVASMAAYAISRLNFPGRTVYLGLILVLHAFPAISLIIAIFYILRVLGLFDTLTGVILVKAALELPLGIWLMKGFFDNLSWEMEMAALVDGASRWTLFWRIALPMVRPGLLALSTFALLSAWGEFILPFTLIVSGQRWTLALYLQSFLGESFTDFGLVAAVGLFYALPVVLFFILGQRYLLNLYSGGIKG</sequence>
<evidence type="ECO:0000256" key="9">
    <source>
        <dbReference type="RuleBase" id="RU363032"/>
    </source>
</evidence>
<evidence type="ECO:0000259" key="10">
    <source>
        <dbReference type="PROSITE" id="PS50928"/>
    </source>
</evidence>
<dbReference type="RefSeq" id="WP_013703730.1">
    <property type="nucleotide sequence ID" value="NC_015387.1"/>
</dbReference>
<dbReference type="SUPFAM" id="SSF161098">
    <property type="entry name" value="MetI-like"/>
    <property type="match status" value="1"/>
</dbReference>
<dbReference type="EMBL" id="CP002630">
    <property type="protein sequence ID" value="AEB11682.1"/>
    <property type="molecule type" value="Genomic_DNA"/>
</dbReference>
<comment type="similarity">
    <text evidence="2">Belongs to the binding-protein-dependent transport system permease family. MalFG subfamily.</text>
</comment>
<evidence type="ECO:0000256" key="4">
    <source>
        <dbReference type="ARBA" id="ARBA00022475"/>
    </source>
</evidence>
<dbReference type="GO" id="GO:0042956">
    <property type="term" value="P:maltodextrin transmembrane transport"/>
    <property type="evidence" value="ECO:0007669"/>
    <property type="project" value="TreeGrafter"/>
</dbReference>
<dbReference type="CDD" id="cd06261">
    <property type="entry name" value="TM_PBP2"/>
    <property type="match status" value="1"/>
</dbReference>
<keyword evidence="4" id="KW-1003">Cell membrane</keyword>
<dbReference type="InterPro" id="IPR050901">
    <property type="entry name" value="BP-dep_ABC_trans_perm"/>
</dbReference>
<protein>
    <submittedName>
        <fullName evidence="11">ABC-type transporter, integral membrane subunit</fullName>
    </submittedName>
</protein>
<feature type="transmembrane region" description="Helical" evidence="9">
    <location>
        <begin position="240"/>
        <end position="260"/>
    </location>
</feature>
<keyword evidence="8 9" id="KW-0472">Membrane</keyword>
<dbReference type="HOGENOM" id="CLU_016047_1_2_0"/>
<dbReference type="InterPro" id="IPR000515">
    <property type="entry name" value="MetI-like"/>
</dbReference>
<keyword evidence="6 9" id="KW-0812">Transmembrane</keyword>
<evidence type="ECO:0000313" key="11">
    <source>
        <dbReference type="EMBL" id="AEB11682.1"/>
    </source>
</evidence>
<feature type="transmembrane region" description="Helical" evidence="9">
    <location>
        <begin position="105"/>
        <end position="129"/>
    </location>
</feature>
<keyword evidence="5" id="KW-0762">Sugar transport</keyword>
<proteinExistence type="inferred from homology"/>